<dbReference type="Pfam" id="PF17784">
    <property type="entry name" value="Sulfotransfer_4"/>
    <property type="match status" value="1"/>
</dbReference>
<dbReference type="EMBL" id="BONX01000039">
    <property type="protein sequence ID" value="GIG99008.1"/>
    <property type="molecule type" value="Genomic_DNA"/>
</dbReference>
<organism evidence="1 2">
    <name type="scientific">Plantactinospora mayteni</name>
    <dbReference type="NCBI Taxonomy" id="566021"/>
    <lineage>
        <taxon>Bacteria</taxon>
        <taxon>Bacillati</taxon>
        <taxon>Actinomycetota</taxon>
        <taxon>Actinomycetes</taxon>
        <taxon>Micromonosporales</taxon>
        <taxon>Micromonosporaceae</taxon>
        <taxon>Plantactinospora</taxon>
    </lineage>
</organism>
<dbReference type="PANTHER" id="PTHR36978:SF4">
    <property type="entry name" value="P-LOOP CONTAINING NUCLEOSIDE TRIPHOSPHATE HYDROLASE PROTEIN"/>
    <property type="match status" value="1"/>
</dbReference>
<gene>
    <name evidence="1" type="ORF">Pma05_55810</name>
</gene>
<dbReference type="SUPFAM" id="SSF52540">
    <property type="entry name" value="P-loop containing nucleoside triphosphate hydrolases"/>
    <property type="match status" value="1"/>
</dbReference>
<dbReference type="InterPro" id="IPR040632">
    <property type="entry name" value="Sulfotransfer_4"/>
</dbReference>
<reference evidence="1 2" key="1">
    <citation type="submission" date="2021-01" db="EMBL/GenBank/DDBJ databases">
        <title>Whole genome shotgun sequence of Plantactinospora mayteni NBRC 109088.</title>
        <authorList>
            <person name="Komaki H."/>
            <person name="Tamura T."/>
        </authorList>
    </citation>
    <scope>NUCLEOTIDE SEQUENCE [LARGE SCALE GENOMIC DNA]</scope>
    <source>
        <strain evidence="1 2">NBRC 109088</strain>
    </source>
</reference>
<dbReference type="RefSeq" id="WP_203860422.1">
    <property type="nucleotide sequence ID" value="NZ_BAAAZQ010000009.1"/>
</dbReference>
<sequence length="223" mass="25079">MRVIGVGFGRTGTRSTKEALERLGFGPCHHMAELFAQPRTIGAWLRAGRGGPVDWAGLLDGYRSTVDWPSVYFWRELIEVYPDARVLLTVRDPQSWYDSVRSTIYRSRTIDPESAPPWLRQALAAHPDLLDQPRLTEALIWQGTFGGRFDDREHALRVYADHVAEVRATVPADRLLEFDVAQGWEPLCEFLGVGLPAEPFPLLNTTASFRERLAAPAGPRDEP</sequence>
<comment type="caution">
    <text evidence="1">The sequence shown here is derived from an EMBL/GenBank/DDBJ whole genome shotgun (WGS) entry which is preliminary data.</text>
</comment>
<dbReference type="InterPro" id="IPR027417">
    <property type="entry name" value="P-loop_NTPase"/>
</dbReference>
<dbReference type="Gene3D" id="3.40.50.300">
    <property type="entry name" value="P-loop containing nucleotide triphosphate hydrolases"/>
    <property type="match status" value="1"/>
</dbReference>
<keyword evidence="2" id="KW-1185">Reference proteome</keyword>
<dbReference type="Proteomes" id="UP000621500">
    <property type="component" value="Unassembled WGS sequence"/>
</dbReference>
<evidence type="ECO:0000313" key="1">
    <source>
        <dbReference type="EMBL" id="GIG99008.1"/>
    </source>
</evidence>
<evidence type="ECO:0000313" key="2">
    <source>
        <dbReference type="Proteomes" id="UP000621500"/>
    </source>
</evidence>
<name>A0ABQ4EWH5_9ACTN</name>
<dbReference type="PANTHER" id="PTHR36978">
    <property type="entry name" value="P-LOOP CONTAINING NUCLEOTIDE TRIPHOSPHATE HYDROLASE"/>
    <property type="match status" value="1"/>
</dbReference>
<protein>
    <submittedName>
        <fullName evidence="1">Sulfotransferase family protein</fullName>
    </submittedName>
</protein>
<proteinExistence type="predicted"/>
<accession>A0ABQ4EWH5</accession>